<keyword evidence="1" id="KW-0547">Nucleotide-binding</keyword>
<dbReference type="EMBL" id="DWWN01000053">
    <property type="protein sequence ID" value="HJC46062.1"/>
    <property type="molecule type" value="Genomic_DNA"/>
</dbReference>
<dbReference type="GO" id="GO:0005524">
    <property type="term" value="F:ATP binding"/>
    <property type="evidence" value="ECO:0007669"/>
    <property type="project" value="UniProtKB-KW"/>
</dbReference>
<dbReference type="InterPro" id="IPR006474">
    <property type="entry name" value="Helicase_Cas3_CRISPR-ass_core"/>
</dbReference>
<dbReference type="SUPFAM" id="SSF52540">
    <property type="entry name" value="P-loop containing nucleoside triphosphate hydrolases"/>
    <property type="match status" value="1"/>
</dbReference>
<dbReference type="PROSITE" id="PS51643">
    <property type="entry name" value="HD_CAS3"/>
    <property type="match status" value="1"/>
</dbReference>
<evidence type="ECO:0000256" key="5">
    <source>
        <dbReference type="ARBA" id="ARBA00023118"/>
    </source>
</evidence>
<dbReference type="InterPro" id="IPR014001">
    <property type="entry name" value="Helicase_ATP-bd"/>
</dbReference>
<dbReference type="CDD" id="cd17930">
    <property type="entry name" value="DEXHc_cas3"/>
    <property type="match status" value="1"/>
</dbReference>
<keyword evidence="5" id="KW-0051">Antiviral defense</keyword>
<evidence type="ECO:0000256" key="2">
    <source>
        <dbReference type="ARBA" id="ARBA00022801"/>
    </source>
</evidence>
<dbReference type="InterPro" id="IPR006674">
    <property type="entry name" value="HD_domain"/>
</dbReference>
<dbReference type="PROSITE" id="PS51192">
    <property type="entry name" value="HELICASE_ATP_BIND_1"/>
    <property type="match status" value="1"/>
</dbReference>
<dbReference type="NCBIfam" id="TIGR01587">
    <property type="entry name" value="cas3_core"/>
    <property type="match status" value="1"/>
</dbReference>
<reference evidence="8" key="2">
    <citation type="submission" date="2021-04" db="EMBL/GenBank/DDBJ databases">
        <authorList>
            <person name="Gilroy R."/>
        </authorList>
    </citation>
    <scope>NUCLEOTIDE SEQUENCE</scope>
    <source>
        <strain evidence="8">ChiSjej5B23-2810</strain>
    </source>
</reference>
<sequence length="723" mass="78987">MSNHPSAGFLAHQSEDKSRVQTVLEHLEGTAALAEQFARPFGGGEQARLAGMLHDIGKYSEAFQARLQGSRSTVDHSTAGAQEAFRLRQPEAAFAIAGHHSGLPDGGASTDCSETPTLFGRLKKKVEPYGAWSQELQPGLSGAKRPAQIAPDNLSEAFYTRMLYSCLVDADFLDTEAFMREDAVPRGGYAPLSELLQKLRQYIAPWLNPSNALNRKRCEILQRCLAAGQEHPSGLYTLTVPTGGGKTVSSLAFALAHAVAHNKSRVIYVIPYTSIIDQTADTFRDILGDENVLEHHSGADYAVSGDVVDAALYRKSLATENWDAPVIVTTAVQFFESLYSNRPSRCRKLHNIANSVVIFDEAQTLPVSFLLPCVEAIGQLVQSYRVTAVLCTATQPALQPLFAQLAPRLSMQELCPDTQSLYDFFRRTTLCQAGVLSEEELAGRLNAQPQTLCVVNRRATAQKLYAMLETEGRYCLTTLLCPADRKRLLKEIRARLREGKPCRVVSTSLIEAGVDVDFPAAWREEAGLDSILQTAGRCNREGRRSAGESLVTVFRLEGQRAPAMIRPNVDSTRSVLAHFADPASPQAIEAYFSFYRTLKGDAALDQKGILDAFRRGYQGCALPFATVAEQFHLIDSPTVTLYLSTEESQPLIAQLQAGQASRALYRKLGQYAVSIYPGHLQALLDAGAAELLDGTSYLLTDPSLYDQNTGLSLDVETGSALFI</sequence>
<dbReference type="GO" id="GO:0003676">
    <property type="term" value="F:nucleic acid binding"/>
    <property type="evidence" value="ECO:0007669"/>
    <property type="project" value="InterPro"/>
</dbReference>
<organism evidence="8 9">
    <name type="scientific">Candidatus Faecalibacterium faecigallinarum</name>
    <dbReference type="NCBI Taxonomy" id="2838577"/>
    <lineage>
        <taxon>Bacteria</taxon>
        <taxon>Bacillati</taxon>
        <taxon>Bacillota</taxon>
        <taxon>Clostridia</taxon>
        <taxon>Eubacteriales</taxon>
        <taxon>Oscillospiraceae</taxon>
        <taxon>Faecalibacterium</taxon>
    </lineage>
</organism>
<evidence type="ECO:0000256" key="3">
    <source>
        <dbReference type="ARBA" id="ARBA00022806"/>
    </source>
</evidence>
<gene>
    <name evidence="8" type="primary">cas3</name>
    <name evidence="8" type="ORF">H9703_08035</name>
</gene>
<evidence type="ECO:0000313" key="9">
    <source>
        <dbReference type="Proteomes" id="UP000823906"/>
    </source>
</evidence>
<dbReference type="SMART" id="SM00471">
    <property type="entry name" value="HDc"/>
    <property type="match status" value="1"/>
</dbReference>
<dbReference type="InterPro" id="IPR027417">
    <property type="entry name" value="P-loop_NTPase"/>
</dbReference>
<dbReference type="Gene3D" id="3.40.50.300">
    <property type="entry name" value="P-loop containing nucleotide triphosphate hydrolases"/>
    <property type="match status" value="2"/>
</dbReference>
<accession>A0A9D2T4D2</accession>
<evidence type="ECO:0000256" key="4">
    <source>
        <dbReference type="ARBA" id="ARBA00022840"/>
    </source>
</evidence>
<dbReference type="Proteomes" id="UP000823906">
    <property type="component" value="Unassembled WGS sequence"/>
</dbReference>
<dbReference type="InterPro" id="IPR003607">
    <property type="entry name" value="HD/PDEase_dom"/>
</dbReference>
<proteinExistence type="predicted"/>
<dbReference type="Pfam" id="PF01966">
    <property type="entry name" value="HD"/>
    <property type="match status" value="1"/>
</dbReference>
<feature type="domain" description="HD Cas3-type" evidence="7">
    <location>
        <begin position="16"/>
        <end position="173"/>
    </location>
</feature>
<comment type="caution">
    <text evidence="8">The sequence shown here is derived from an EMBL/GenBank/DDBJ whole genome shotgun (WGS) entry which is preliminary data.</text>
</comment>
<keyword evidence="2" id="KW-0378">Hydrolase</keyword>
<feature type="domain" description="Helicase ATP-binding" evidence="6">
    <location>
        <begin position="227"/>
        <end position="413"/>
    </location>
</feature>
<reference evidence="8" key="1">
    <citation type="journal article" date="2021" name="PeerJ">
        <title>Extensive microbial diversity within the chicken gut microbiome revealed by metagenomics and culture.</title>
        <authorList>
            <person name="Gilroy R."/>
            <person name="Ravi A."/>
            <person name="Getino M."/>
            <person name="Pursley I."/>
            <person name="Horton D.L."/>
            <person name="Alikhan N.F."/>
            <person name="Baker D."/>
            <person name="Gharbi K."/>
            <person name="Hall N."/>
            <person name="Watson M."/>
            <person name="Adriaenssens E.M."/>
            <person name="Foster-Nyarko E."/>
            <person name="Jarju S."/>
            <person name="Secka A."/>
            <person name="Antonio M."/>
            <person name="Oren A."/>
            <person name="Chaudhuri R.R."/>
            <person name="La Ragione R."/>
            <person name="Hildebrand F."/>
            <person name="Pallen M.J."/>
        </authorList>
    </citation>
    <scope>NUCLEOTIDE SEQUENCE</scope>
    <source>
        <strain evidence="8">ChiSjej5B23-2810</strain>
    </source>
</reference>
<dbReference type="AlphaFoldDB" id="A0A9D2T4D2"/>
<name>A0A9D2T4D2_9FIRM</name>
<dbReference type="CDD" id="cd09641">
    <property type="entry name" value="Cas3''_I"/>
    <property type="match status" value="1"/>
</dbReference>
<keyword evidence="4" id="KW-0067">ATP-binding</keyword>
<evidence type="ECO:0000313" key="8">
    <source>
        <dbReference type="EMBL" id="HJC46062.1"/>
    </source>
</evidence>
<dbReference type="NCBIfam" id="TIGR00277">
    <property type="entry name" value="HDIG"/>
    <property type="match status" value="1"/>
</dbReference>
<dbReference type="NCBIfam" id="TIGR01596">
    <property type="entry name" value="cas3_HD"/>
    <property type="match status" value="1"/>
</dbReference>
<dbReference type="GO" id="GO:0004386">
    <property type="term" value="F:helicase activity"/>
    <property type="evidence" value="ECO:0007669"/>
    <property type="project" value="UniProtKB-KW"/>
</dbReference>
<protein>
    <submittedName>
        <fullName evidence="8">CRISPR-associated helicase Cas3</fullName>
    </submittedName>
</protein>
<keyword evidence="3" id="KW-0347">Helicase</keyword>
<dbReference type="InterPro" id="IPR011545">
    <property type="entry name" value="DEAD/DEAH_box_helicase_dom"/>
</dbReference>
<dbReference type="InterPro" id="IPR006483">
    <property type="entry name" value="CRISPR-assoc_Cas3_HD"/>
</dbReference>
<dbReference type="InterPro" id="IPR006675">
    <property type="entry name" value="HDIG_dom"/>
</dbReference>
<dbReference type="Gene3D" id="1.10.3210.10">
    <property type="entry name" value="Hypothetical protein af1432"/>
    <property type="match status" value="1"/>
</dbReference>
<dbReference type="Pfam" id="PF00270">
    <property type="entry name" value="DEAD"/>
    <property type="match status" value="1"/>
</dbReference>
<dbReference type="InterPro" id="IPR054712">
    <property type="entry name" value="Cas3-like_dom"/>
</dbReference>
<dbReference type="SMART" id="SM00487">
    <property type="entry name" value="DEXDc"/>
    <property type="match status" value="1"/>
</dbReference>
<evidence type="ECO:0000256" key="1">
    <source>
        <dbReference type="ARBA" id="ARBA00022741"/>
    </source>
</evidence>
<dbReference type="GO" id="GO:0016787">
    <property type="term" value="F:hydrolase activity"/>
    <property type="evidence" value="ECO:0007669"/>
    <property type="project" value="UniProtKB-KW"/>
</dbReference>
<evidence type="ECO:0000259" key="7">
    <source>
        <dbReference type="PROSITE" id="PS51643"/>
    </source>
</evidence>
<evidence type="ECO:0000259" key="6">
    <source>
        <dbReference type="PROSITE" id="PS51192"/>
    </source>
</evidence>
<dbReference type="SUPFAM" id="SSF109604">
    <property type="entry name" value="HD-domain/PDEase-like"/>
    <property type="match status" value="1"/>
</dbReference>
<dbReference type="GO" id="GO:0051607">
    <property type="term" value="P:defense response to virus"/>
    <property type="evidence" value="ECO:0007669"/>
    <property type="project" value="UniProtKB-KW"/>
</dbReference>
<dbReference type="Pfam" id="PF22590">
    <property type="entry name" value="Cas3-like_C_2"/>
    <property type="match status" value="1"/>
</dbReference>